<sequence>MTEQTKAAEERAVAIVDAMTLDEQISLTKSMSGGSLLDLGIPLPSFIPEAMRQPKPEGAIGTAGFVPAVDRVGFPALHLGDASLGVADIGYLRPGQESTALPATLSLAATFDPAMAREAGRLIGAEAFAKGINVMLAGGVNLARELRNGRNFEYLGEDPLLAGILVGEQIAGIQDRHVASTIKHYTLNPQESGRFVYNARIDEAALRESDLLAFEIGIKRGKPASIMCAYNKVGGTYACENEFLMREVLKGDWQYAGWVMSDWGAVHSLKPSIDAGLDQQSPQDKDFFAGLPAAVKAGEIAPARVRDMALRIVRSMVRVGALDHRAAPGGAIDREAHSARAQAMAEAGMVLLKNDGILPLAATAKSIAVIGRHADKGVPIGGGSSQVIPWGGVYRDAPGANPLSALLAPSYGLSSPLKALQAALPGTAIRFDDGSDAARAAEAAKKADLVVVYAVKPEMEGIDHADFSLPYDQDALIGTVAAANPKTVVVLQTGNPVAMPWLDRVGAVLEAWFPGQRGGEAMAAILTGKSAPQGRLPISFPASADQLPQKTVAGYDPAKQRPLGIGVHYDPFPIDYVEGSDIGYRWFERTGAKPLFPFGYGLTYTNFGYGDLEFRGGKGLSVKARITNRGAREGTEVAQLYVAPPGRTHRLAGWAKVSLKPGESREVTIEADPWLLFSYDATAKRWERPRGEYRFFVGKSAGEPVLTGSAMLTAATENRKR</sequence>
<dbReference type="InterPro" id="IPR013783">
    <property type="entry name" value="Ig-like_fold"/>
</dbReference>
<evidence type="ECO:0000313" key="4">
    <source>
        <dbReference type="EMBL" id="NJB88338.1"/>
    </source>
</evidence>
<dbReference type="AlphaFoldDB" id="A0A7X6B8C8"/>
<dbReference type="Pfam" id="PF01915">
    <property type="entry name" value="Glyco_hydro_3_C"/>
    <property type="match status" value="1"/>
</dbReference>
<evidence type="ECO:0000313" key="5">
    <source>
        <dbReference type="Proteomes" id="UP000535078"/>
    </source>
</evidence>
<evidence type="ECO:0000256" key="2">
    <source>
        <dbReference type="ARBA" id="ARBA00022801"/>
    </source>
</evidence>
<dbReference type="PRINTS" id="PR00133">
    <property type="entry name" value="GLHYDRLASE3"/>
</dbReference>
<dbReference type="SUPFAM" id="SSF52279">
    <property type="entry name" value="Beta-D-glucan exohydrolase, C-terminal domain"/>
    <property type="match status" value="1"/>
</dbReference>
<dbReference type="InterPro" id="IPR026891">
    <property type="entry name" value="Fn3-like"/>
</dbReference>
<dbReference type="Proteomes" id="UP000535078">
    <property type="component" value="Unassembled WGS sequence"/>
</dbReference>
<protein>
    <submittedName>
        <fullName evidence="4">Beta-glucosidase</fullName>
        <ecNumber evidence="4">3.2.1.21</ecNumber>
    </submittedName>
</protein>
<accession>A0A7X6B8C8</accession>
<keyword evidence="4" id="KW-0326">Glycosidase</keyword>
<dbReference type="InterPro" id="IPR050288">
    <property type="entry name" value="Cellulose_deg_GH3"/>
</dbReference>
<gene>
    <name evidence="4" type="ORF">GGR90_000490</name>
</gene>
<keyword evidence="5" id="KW-1185">Reference proteome</keyword>
<reference evidence="4 5" key="1">
    <citation type="submission" date="2020-03" db="EMBL/GenBank/DDBJ databases">
        <title>Genomic Encyclopedia of Type Strains, Phase IV (KMG-IV): sequencing the most valuable type-strain genomes for metagenomic binning, comparative biology and taxonomic classification.</title>
        <authorList>
            <person name="Goeker M."/>
        </authorList>
    </citation>
    <scope>NUCLEOTIDE SEQUENCE [LARGE SCALE GENOMIC DNA]</scope>
    <source>
        <strain evidence="4 5">DSM 25229</strain>
    </source>
</reference>
<dbReference type="Pfam" id="PF14310">
    <property type="entry name" value="Fn3-like"/>
    <property type="match status" value="1"/>
</dbReference>
<dbReference type="SMART" id="SM01217">
    <property type="entry name" value="Fn3_like"/>
    <property type="match status" value="1"/>
</dbReference>
<dbReference type="InterPro" id="IPR036962">
    <property type="entry name" value="Glyco_hydro_3_N_sf"/>
</dbReference>
<dbReference type="GO" id="GO:0008422">
    <property type="term" value="F:beta-glucosidase activity"/>
    <property type="evidence" value="ECO:0007669"/>
    <property type="project" value="UniProtKB-EC"/>
</dbReference>
<name>A0A7X6B8C8_9SPHN</name>
<dbReference type="RefSeq" id="WP_209023538.1">
    <property type="nucleotide sequence ID" value="NZ_JAATIT010000001.1"/>
</dbReference>
<organism evidence="4 5">
    <name type="scientific">Sphingopyxis italica</name>
    <dbReference type="NCBI Taxonomy" id="1129133"/>
    <lineage>
        <taxon>Bacteria</taxon>
        <taxon>Pseudomonadati</taxon>
        <taxon>Pseudomonadota</taxon>
        <taxon>Alphaproteobacteria</taxon>
        <taxon>Sphingomonadales</taxon>
        <taxon>Sphingomonadaceae</taxon>
        <taxon>Sphingopyxis</taxon>
    </lineage>
</organism>
<dbReference type="EMBL" id="JAATIT010000001">
    <property type="protein sequence ID" value="NJB88338.1"/>
    <property type="molecule type" value="Genomic_DNA"/>
</dbReference>
<dbReference type="InterPro" id="IPR017853">
    <property type="entry name" value="GH"/>
</dbReference>
<comment type="similarity">
    <text evidence="1">Belongs to the glycosyl hydrolase 3 family.</text>
</comment>
<dbReference type="InterPro" id="IPR001764">
    <property type="entry name" value="Glyco_hydro_3_N"/>
</dbReference>
<evidence type="ECO:0000256" key="1">
    <source>
        <dbReference type="ARBA" id="ARBA00005336"/>
    </source>
</evidence>
<dbReference type="Gene3D" id="3.40.50.1700">
    <property type="entry name" value="Glycoside hydrolase family 3 C-terminal domain"/>
    <property type="match status" value="1"/>
</dbReference>
<evidence type="ECO:0000259" key="3">
    <source>
        <dbReference type="SMART" id="SM01217"/>
    </source>
</evidence>
<dbReference type="GO" id="GO:0005975">
    <property type="term" value="P:carbohydrate metabolic process"/>
    <property type="evidence" value="ECO:0007669"/>
    <property type="project" value="InterPro"/>
</dbReference>
<dbReference type="PANTHER" id="PTHR42715:SF10">
    <property type="entry name" value="BETA-GLUCOSIDASE"/>
    <property type="match status" value="1"/>
</dbReference>
<dbReference type="InterPro" id="IPR002772">
    <property type="entry name" value="Glyco_hydro_3_C"/>
</dbReference>
<comment type="caution">
    <text evidence="4">The sequence shown here is derived from an EMBL/GenBank/DDBJ whole genome shotgun (WGS) entry which is preliminary data.</text>
</comment>
<dbReference type="PANTHER" id="PTHR42715">
    <property type="entry name" value="BETA-GLUCOSIDASE"/>
    <property type="match status" value="1"/>
</dbReference>
<dbReference type="Gene3D" id="3.20.20.300">
    <property type="entry name" value="Glycoside hydrolase, family 3, N-terminal domain"/>
    <property type="match status" value="1"/>
</dbReference>
<dbReference type="EC" id="3.2.1.21" evidence="4"/>
<proteinExistence type="inferred from homology"/>
<dbReference type="Pfam" id="PF00933">
    <property type="entry name" value="Glyco_hydro_3"/>
    <property type="match status" value="1"/>
</dbReference>
<dbReference type="InterPro" id="IPR036881">
    <property type="entry name" value="Glyco_hydro_3_C_sf"/>
</dbReference>
<dbReference type="Gene3D" id="2.60.40.10">
    <property type="entry name" value="Immunoglobulins"/>
    <property type="match status" value="1"/>
</dbReference>
<dbReference type="SUPFAM" id="SSF51445">
    <property type="entry name" value="(Trans)glycosidases"/>
    <property type="match status" value="1"/>
</dbReference>
<keyword evidence="2 4" id="KW-0378">Hydrolase</keyword>
<feature type="domain" description="Fibronectin type III-like" evidence="3">
    <location>
        <begin position="636"/>
        <end position="701"/>
    </location>
</feature>